<sequence>MEKSIGNAARWLARLGSIAALLGLAACGGGGGGGSPATGTVRMSMIDAQCGYRNVFVNVREVRIQRSPTAGDNDGGWITIPVPGGPKRVDLLTLTNGTLLDLGGATVQAGTYEQLRLVLEDTGNEVVLNTGVAQPLKTPSAQQSGLKIKAPYTVAPNTTSDFLLDFDACKSIVVAGNSGQWILKPVVRLTPKFTGAIEGFVGTGTLGTNTSVSAQLPTGEIYRTAIVDGTGKFVLPYLESGTYTVVITSDARQTTVVTSVPVGTTTTTLNTSASALPLATSATATVNGTVSGASVIIVGTGSNAISTVDADVTATQTLTGGPTITVKTAEVVTTNAATGTGTYSMTLPVTAPAKVTYSTTLGTLLTDAAVADRYTLTATSPGEAPISTLVPVATTTTPVNFTFP</sequence>
<dbReference type="InterPro" id="IPR025491">
    <property type="entry name" value="DUF4382"/>
</dbReference>
<organism evidence="2 3">
    <name type="scientific">Ramlibacter montanisoli</name>
    <dbReference type="NCBI Taxonomy" id="2732512"/>
    <lineage>
        <taxon>Bacteria</taxon>
        <taxon>Pseudomonadati</taxon>
        <taxon>Pseudomonadota</taxon>
        <taxon>Betaproteobacteria</taxon>
        <taxon>Burkholderiales</taxon>
        <taxon>Comamonadaceae</taxon>
        <taxon>Ramlibacter</taxon>
    </lineage>
</organism>
<reference evidence="2 3" key="2">
    <citation type="submission" date="2020-06" db="EMBL/GenBank/DDBJ databases">
        <title>Ramlibacter rhizophilus sp. nov., isolated from rhizosphere soil of national flower Mugunghwa from South Korea.</title>
        <authorList>
            <person name="Zheng-Fei Y."/>
            <person name="Huan T."/>
        </authorList>
    </citation>
    <scope>NUCLEOTIDE SEQUENCE [LARGE SCALE GENOMIC DNA]</scope>
    <source>
        <strain evidence="2 3">B156</strain>
    </source>
</reference>
<gene>
    <name evidence="2" type="ORF">HK415_09360</name>
</gene>
<dbReference type="PROSITE" id="PS51257">
    <property type="entry name" value="PROKAR_LIPOPROTEIN"/>
    <property type="match status" value="1"/>
</dbReference>
<dbReference type="Pfam" id="PF14321">
    <property type="entry name" value="DUF4382"/>
    <property type="match status" value="1"/>
</dbReference>
<accession>A0A849KAZ3</accession>
<protein>
    <submittedName>
        <fullName evidence="2">DUF4382 domain-containing protein</fullName>
    </submittedName>
</protein>
<dbReference type="EMBL" id="JABFCS010000001">
    <property type="protein sequence ID" value="NNU43317.1"/>
    <property type="molecule type" value="Genomic_DNA"/>
</dbReference>
<evidence type="ECO:0000259" key="1">
    <source>
        <dbReference type="Pfam" id="PF14321"/>
    </source>
</evidence>
<dbReference type="AlphaFoldDB" id="A0A849KAZ3"/>
<reference evidence="2 3" key="1">
    <citation type="submission" date="2020-05" db="EMBL/GenBank/DDBJ databases">
        <authorList>
            <person name="Khan S.A."/>
            <person name="Jeon C.O."/>
            <person name="Chun B.H."/>
        </authorList>
    </citation>
    <scope>NUCLEOTIDE SEQUENCE [LARGE SCALE GENOMIC DNA]</scope>
    <source>
        <strain evidence="2 3">B156</strain>
    </source>
</reference>
<evidence type="ECO:0000313" key="2">
    <source>
        <dbReference type="EMBL" id="NNU43317.1"/>
    </source>
</evidence>
<name>A0A849KAZ3_9BURK</name>
<keyword evidence="3" id="KW-1185">Reference proteome</keyword>
<comment type="caution">
    <text evidence="2">The sequence shown here is derived from an EMBL/GenBank/DDBJ whole genome shotgun (WGS) entry which is preliminary data.</text>
</comment>
<proteinExistence type="predicted"/>
<feature type="domain" description="DUF4382" evidence="1">
    <location>
        <begin position="38"/>
        <end position="185"/>
    </location>
</feature>
<dbReference type="RefSeq" id="WP_171558401.1">
    <property type="nucleotide sequence ID" value="NZ_JABFCS010000001.1"/>
</dbReference>
<dbReference type="Proteomes" id="UP000552954">
    <property type="component" value="Unassembled WGS sequence"/>
</dbReference>
<evidence type="ECO:0000313" key="3">
    <source>
        <dbReference type="Proteomes" id="UP000552954"/>
    </source>
</evidence>